<feature type="transmembrane region" description="Helical" evidence="5">
    <location>
        <begin position="59"/>
        <end position="81"/>
    </location>
</feature>
<dbReference type="InterPro" id="IPR011701">
    <property type="entry name" value="MFS"/>
</dbReference>
<dbReference type="Pfam" id="PF07690">
    <property type="entry name" value="MFS_1"/>
    <property type="match status" value="1"/>
</dbReference>
<feature type="transmembrane region" description="Helical" evidence="5">
    <location>
        <begin position="24"/>
        <end position="47"/>
    </location>
</feature>
<evidence type="ECO:0000256" key="2">
    <source>
        <dbReference type="ARBA" id="ARBA00022692"/>
    </source>
</evidence>
<evidence type="ECO:0000256" key="1">
    <source>
        <dbReference type="ARBA" id="ARBA00004651"/>
    </source>
</evidence>
<feature type="transmembrane region" description="Helical" evidence="5">
    <location>
        <begin position="268"/>
        <end position="290"/>
    </location>
</feature>
<feature type="transmembrane region" description="Helical" evidence="5">
    <location>
        <begin position="153"/>
        <end position="176"/>
    </location>
</feature>
<sequence>MTITPREGAQPQHRQCASTGRLSAVMFIGQLGWAAVGAACGTLLAALAAEVKPEDKVDLLALLTTTGAIAAVSCMILAGTLSDRTRSKLGPRNPWIIGGAIVGTLAFACIGLTRNPALLVVAHMVYQGGLNCMLGAFNAIPPDYVPNSVLGKVSAFGGAGYLLAQIIGAVIAGTLVTHPSQGFLMAAWIMLVSSIIVVILLPPHPLRNRSPRPPVTWRQFGAQMRPPSDGQFWWILVGRFLFVISLFMVMQFQLYIATDEMGMTRATAGRLIAMNSAVLAVTAVVLDVITGPWSDKIKRRKPFTMIAPLVAGVGVIPLFLVNEPWTLTIFAAIGGAAFGTYMAVDGALMVEVLPDRDDAARDLGFLNAANSLPIVFAPGIGATLVKTVGYPGLFTAAIILAILGSLCITRVRRVK</sequence>
<feature type="transmembrane region" description="Helical" evidence="5">
    <location>
        <begin position="182"/>
        <end position="202"/>
    </location>
</feature>
<reference evidence="7 8" key="1">
    <citation type="submission" date="2019-06" db="EMBL/GenBank/DDBJ databases">
        <title>Complete genome sequence of Cutibacterium acnes subsp. acnes NBRC 107605.</title>
        <authorList>
            <person name="Miura T."/>
            <person name="Furukawa M."/>
            <person name="Shimamura M."/>
            <person name="Ohyama Y."/>
            <person name="Yamazoe A."/>
            <person name="Kawasaki H."/>
        </authorList>
    </citation>
    <scope>NUCLEOTIDE SEQUENCE [LARGE SCALE GENOMIC DNA]</scope>
    <source>
        <strain evidence="7 8">NBRC 107605</strain>
    </source>
</reference>
<comment type="subcellular location">
    <subcellularLocation>
        <location evidence="1">Cell membrane</location>
        <topology evidence="1">Multi-pass membrane protein</topology>
    </subcellularLocation>
</comment>
<feature type="domain" description="Major facilitator superfamily (MFS) profile" evidence="6">
    <location>
        <begin position="18"/>
        <end position="415"/>
    </location>
</feature>
<dbReference type="PANTHER" id="PTHR23528">
    <property type="match status" value="1"/>
</dbReference>
<dbReference type="PROSITE" id="PS50850">
    <property type="entry name" value="MFS"/>
    <property type="match status" value="1"/>
</dbReference>
<dbReference type="InterPro" id="IPR020846">
    <property type="entry name" value="MFS_dom"/>
</dbReference>
<evidence type="ECO:0000256" key="5">
    <source>
        <dbReference type="SAM" id="Phobius"/>
    </source>
</evidence>
<evidence type="ECO:0000259" key="6">
    <source>
        <dbReference type="PROSITE" id="PS50850"/>
    </source>
</evidence>
<feature type="transmembrane region" description="Helical" evidence="5">
    <location>
        <begin position="232"/>
        <end position="256"/>
    </location>
</feature>
<protein>
    <recommendedName>
        <fullName evidence="6">Major facilitator superfamily (MFS) profile domain-containing protein</fullName>
    </recommendedName>
</protein>
<dbReference type="CDD" id="cd06174">
    <property type="entry name" value="MFS"/>
    <property type="match status" value="1"/>
</dbReference>
<dbReference type="SUPFAM" id="SSF103473">
    <property type="entry name" value="MFS general substrate transporter"/>
    <property type="match status" value="1"/>
</dbReference>
<accession>A0ABM7H1Z2</accession>
<proteinExistence type="predicted"/>
<name>A0ABM7H1Z2_CUTAC</name>
<evidence type="ECO:0000313" key="8">
    <source>
        <dbReference type="Proteomes" id="UP000318594"/>
    </source>
</evidence>
<organism evidence="7 8">
    <name type="scientific">Cutibacterium acnes subsp. acnes</name>
    <dbReference type="NCBI Taxonomy" id="1734925"/>
    <lineage>
        <taxon>Bacteria</taxon>
        <taxon>Bacillati</taxon>
        <taxon>Actinomycetota</taxon>
        <taxon>Actinomycetes</taxon>
        <taxon>Propionibacteriales</taxon>
        <taxon>Propionibacteriaceae</taxon>
        <taxon>Cutibacterium</taxon>
    </lineage>
</organism>
<keyword evidence="4 5" id="KW-0472">Membrane</keyword>
<evidence type="ECO:0000256" key="3">
    <source>
        <dbReference type="ARBA" id="ARBA00022989"/>
    </source>
</evidence>
<dbReference type="Gene3D" id="1.20.1250.20">
    <property type="entry name" value="MFS general substrate transporter like domains"/>
    <property type="match status" value="2"/>
</dbReference>
<feature type="transmembrane region" description="Helical" evidence="5">
    <location>
        <begin position="390"/>
        <end position="409"/>
    </location>
</feature>
<evidence type="ECO:0000313" key="7">
    <source>
        <dbReference type="EMBL" id="BBK85593.1"/>
    </source>
</evidence>
<feature type="transmembrane region" description="Helical" evidence="5">
    <location>
        <begin position="119"/>
        <end position="141"/>
    </location>
</feature>
<dbReference type="PANTHER" id="PTHR23528:SF1">
    <property type="entry name" value="MAJOR FACILITATOR SUPERFAMILY (MFS) PROFILE DOMAIN-CONTAINING PROTEIN"/>
    <property type="match status" value="1"/>
</dbReference>
<feature type="transmembrane region" description="Helical" evidence="5">
    <location>
        <begin position="327"/>
        <end position="353"/>
    </location>
</feature>
<keyword evidence="3 5" id="KW-1133">Transmembrane helix</keyword>
<gene>
    <name evidence="7" type="ORF">CacPP4_22080</name>
</gene>
<keyword evidence="8" id="KW-1185">Reference proteome</keyword>
<evidence type="ECO:0000256" key="4">
    <source>
        <dbReference type="ARBA" id="ARBA00023136"/>
    </source>
</evidence>
<feature type="transmembrane region" description="Helical" evidence="5">
    <location>
        <begin position="302"/>
        <end position="321"/>
    </location>
</feature>
<keyword evidence="2 5" id="KW-0812">Transmembrane</keyword>
<feature type="transmembrane region" description="Helical" evidence="5">
    <location>
        <begin position="93"/>
        <end position="113"/>
    </location>
</feature>
<dbReference type="InterPro" id="IPR036259">
    <property type="entry name" value="MFS_trans_sf"/>
</dbReference>
<dbReference type="Proteomes" id="UP000318594">
    <property type="component" value="Chromosome"/>
</dbReference>
<dbReference type="EMBL" id="AP019723">
    <property type="protein sequence ID" value="BBK85593.1"/>
    <property type="molecule type" value="Genomic_DNA"/>
</dbReference>